<reference evidence="3 4" key="1">
    <citation type="submission" date="2015-10" db="EMBL/GenBank/DDBJ databases">
        <title>Full genome of DAOMC 229536 Phialocephala scopiformis, a fungal endophyte of spruce producing the potent anti-insectan compound rugulosin.</title>
        <authorList>
            <consortium name="DOE Joint Genome Institute"/>
            <person name="Walker A.K."/>
            <person name="Frasz S.L."/>
            <person name="Seifert K.A."/>
            <person name="Miller J.D."/>
            <person name="Mondo S.J."/>
            <person name="Labutti K."/>
            <person name="Lipzen A."/>
            <person name="Dockter R."/>
            <person name="Kennedy M."/>
            <person name="Grigoriev I.V."/>
            <person name="Spatafora J.W."/>
        </authorList>
    </citation>
    <scope>NUCLEOTIDE SEQUENCE [LARGE SCALE GENOMIC DNA]</scope>
    <source>
        <strain evidence="3 4">CBS 120377</strain>
    </source>
</reference>
<keyword evidence="2" id="KW-0732">Signal</keyword>
<dbReference type="Proteomes" id="UP000070700">
    <property type="component" value="Unassembled WGS sequence"/>
</dbReference>
<feature type="compositionally biased region" description="Low complexity" evidence="1">
    <location>
        <begin position="170"/>
        <end position="181"/>
    </location>
</feature>
<organism evidence="3 4">
    <name type="scientific">Mollisia scopiformis</name>
    <name type="common">Conifer needle endophyte fungus</name>
    <name type="synonym">Phialocephala scopiformis</name>
    <dbReference type="NCBI Taxonomy" id="149040"/>
    <lineage>
        <taxon>Eukaryota</taxon>
        <taxon>Fungi</taxon>
        <taxon>Dikarya</taxon>
        <taxon>Ascomycota</taxon>
        <taxon>Pezizomycotina</taxon>
        <taxon>Leotiomycetes</taxon>
        <taxon>Helotiales</taxon>
        <taxon>Mollisiaceae</taxon>
        <taxon>Mollisia</taxon>
    </lineage>
</organism>
<dbReference type="OrthoDB" id="3565444at2759"/>
<evidence type="ECO:0000256" key="2">
    <source>
        <dbReference type="SAM" id="SignalP"/>
    </source>
</evidence>
<evidence type="ECO:0000313" key="3">
    <source>
        <dbReference type="EMBL" id="KUJ08992.1"/>
    </source>
</evidence>
<sequence>MMLLFAVIGLLSSASGSVFSSQSNSENGVLACEFDTDCTFAYLGDKSLGGEGTLKQRAEDIIMLTRTTIVYVTESKSTSHSPTGSFKVVTTPASNTPLVCNQDNCLRQLIQESPTAASFCVTYTKLVSTVTTGLPDIVSQCKYDPTRVSSACSCLATMTFSSTIPSVTHTSQMSTSQSSSHVSEDTCTTSKKTSAPSRLSTSYVSNKTSWKSTKAATSSTADKTTTGTFTSSSLVSTYSIFSTSISIPERTSSTASSTVSKETISLSSLPSSLAASSTASIKTVSTSSDSVSTTSTLAAPVVSTWVTLPPSDAMIACAASTECTSAGSLWDGCLTLENGLDVWDCLCTANHDEWFETVAACTACVMAALPPTINGSSTQWMTNPATGVPYVQTLYCNITDPTVKTRYKSFQLGQLIAQTFESPIEFFNMTLVDQPIVLGQMDPPAISVSLSAANSATISLPTSSSSSQASFSNTSPTTTIQSVALSSSTSSGIKLQTTVQVSSSQVTASSTAPSQTAQPESAFPISPQMEACEFSKTSCEQASMLFQECVHNEDLPANVTAWNCLCNTNFEQWNSTLMECSECISKALPPNITNAHWNASQVPMYIGLTIQSYCTLPVDQRAGSVSVMMRAGRVLTSAFQSPILWFNMTAIPAPLEFPSGNAPS</sequence>
<feature type="region of interest" description="Disordered" evidence="1">
    <location>
        <begin position="170"/>
        <end position="198"/>
    </location>
</feature>
<dbReference type="InParanoid" id="A0A132B9A8"/>
<feature type="signal peptide" evidence="2">
    <location>
        <begin position="1"/>
        <end position="16"/>
    </location>
</feature>
<gene>
    <name evidence="3" type="ORF">LY89DRAFT_741292</name>
</gene>
<dbReference type="KEGG" id="psco:LY89DRAFT_741292"/>
<dbReference type="GeneID" id="28830413"/>
<dbReference type="EMBL" id="KQ947433">
    <property type="protein sequence ID" value="KUJ08992.1"/>
    <property type="molecule type" value="Genomic_DNA"/>
</dbReference>
<evidence type="ECO:0000313" key="4">
    <source>
        <dbReference type="Proteomes" id="UP000070700"/>
    </source>
</evidence>
<proteinExistence type="predicted"/>
<accession>A0A132B9A8</accession>
<evidence type="ECO:0000256" key="1">
    <source>
        <dbReference type="SAM" id="MobiDB-lite"/>
    </source>
</evidence>
<protein>
    <submittedName>
        <fullName evidence="3">Uncharacterized protein</fullName>
    </submittedName>
</protein>
<feature type="compositionally biased region" description="Polar residues" evidence="1">
    <location>
        <begin position="185"/>
        <end position="198"/>
    </location>
</feature>
<dbReference type="AlphaFoldDB" id="A0A132B9A8"/>
<name>A0A132B9A8_MOLSC</name>
<keyword evidence="4" id="KW-1185">Reference proteome</keyword>
<feature type="chain" id="PRO_5007288020" evidence="2">
    <location>
        <begin position="17"/>
        <end position="664"/>
    </location>
</feature>
<dbReference type="RefSeq" id="XP_018063347.1">
    <property type="nucleotide sequence ID" value="XM_018220687.1"/>
</dbReference>